<dbReference type="InterPro" id="IPR004368">
    <property type="entry name" value="TIF_IF1"/>
</dbReference>
<dbReference type="InterPro" id="IPR012340">
    <property type="entry name" value="NA-bd_OB-fold"/>
</dbReference>
<evidence type="ECO:0000256" key="3">
    <source>
        <dbReference type="ARBA" id="ARBA00022917"/>
    </source>
</evidence>
<evidence type="ECO:0000256" key="2">
    <source>
        <dbReference type="ARBA" id="ARBA00022540"/>
    </source>
</evidence>
<organism evidence="5">
    <name type="scientific">bioreactor metagenome</name>
    <dbReference type="NCBI Taxonomy" id="1076179"/>
    <lineage>
        <taxon>unclassified sequences</taxon>
        <taxon>metagenomes</taxon>
        <taxon>ecological metagenomes</taxon>
    </lineage>
</organism>
<comment type="similarity">
    <text evidence="1">Belongs to the IF-1 family.</text>
</comment>
<dbReference type="Gene3D" id="2.40.50.140">
    <property type="entry name" value="Nucleic acid-binding proteins"/>
    <property type="match status" value="1"/>
</dbReference>
<keyword evidence="3" id="KW-0648">Protein biosynthesis</keyword>
<dbReference type="Pfam" id="PF01176">
    <property type="entry name" value="eIF-1a"/>
    <property type="match status" value="1"/>
</dbReference>
<dbReference type="AlphaFoldDB" id="A0A644T5U8"/>
<proteinExistence type="inferred from homology"/>
<dbReference type="GO" id="GO:0043022">
    <property type="term" value="F:ribosome binding"/>
    <property type="evidence" value="ECO:0007669"/>
    <property type="project" value="TreeGrafter"/>
</dbReference>
<dbReference type="PANTHER" id="PTHR33370:SF1">
    <property type="entry name" value="TRANSLATION INITIATION FACTOR IF-1, CHLOROPLASTIC"/>
    <property type="match status" value="1"/>
</dbReference>
<evidence type="ECO:0000313" key="5">
    <source>
        <dbReference type="EMBL" id="MPL62298.1"/>
    </source>
</evidence>
<dbReference type="GO" id="GO:0003743">
    <property type="term" value="F:translation initiation factor activity"/>
    <property type="evidence" value="ECO:0007669"/>
    <property type="project" value="UniProtKB-KW"/>
</dbReference>
<gene>
    <name evidence="5" type="primary">infA_5</name>
    <name evidence="5" type="ORF">SDC9_07911</name>
</gene>
<sequence length="82" mass="9496">MNNKENKDIEEFEDDELEIKEGRVIEALPAALFRVKFDKDGKESICFLKGKIKVFKIKILVGDKVLVEMDPYGGRGRIIRRL</sequence>
<dbReference type="PANTHER" id="PTHR33370">
    <property type="entry name" value="TRANSLATION INITIATION FACTOR IF-1, CHLOROPLASTIC"/>
    <property type="match status" value="1"/>
</dbReference>
<dbReference type="InterPro" id="IPR006196">
    <property type="entry name" value="RNA-binding_domain_S1_IF1"/>
</dbReference>
<protein>
    <submittedName>
        <fullName evidence="5">Translation initiation factor IF-1</fullName>
    </submittedName>
</protein>
<dbReference type="SUPFAM" id="SSF50249">
    <property type="entry name" value="Nucleic acid-binding proteins"/>
    <property type="match status" value="1"/>
</dbReference>
<dbReference type="PROSITE" id="PS50832">
    <property type="entry name" value="S1_IF1_TYPE"/>
    <property type="match status" value="1"/>
</dbReference>
<comment type="caution">
    <text evidence="5">The sequence shown here is derived from an EMBL/GenBank/DDBJ whole genome shotgun (WGS) entry which is preliminary data.</text>
</comment>
<reference evidence="5" key="1">
    <citation type="submission" date="2019-08" db="EMBL/GenBank/DDBJ databases">
        <authorList>
            <person name="Kucharzyk K."/>
            <person name="Murdoch R.W."/>
            <person name="Higgins S."/>
            <person name="Loffler F."/>
        </authorList>
    </citation>
    <scope>NUCLEOTIDE SEQUENCE</scope>
</reference>
<evidence type="ECO:0000256" key="1">
    <source>
        <dbReference type="ARBA" id="ARBA00010939"/>
    </source>
</evidence>
<keyword evidence="2 5" id="KW-0396">Initiation factor</keyword>
<dbReference type="GO" id="GO:0003723">
    <property type="term" value="F:RNA binding"/>
    <property type="evidence" value="ECO:0007669"/>
    <property type="project" value="InterPro"/>
</dbReference>
<feature type="domain" description="S1-like" evidence="4">
    <location>
        <begin position="21"/>
        <end position="82"/>
    </location>
</feature>
<accession>A0A644T5U8</accession>
<dbReference type="EMBL" id="VSSQ01000017">
    <property type="protein sequence ID" value="MPL62298.1"/>
    <property type="molecule type" value="Genomic_DNA"/>
</dbReference>
<dbReference type="GO" id="GO:0005829">
    <property type="term" value="C:cytosol"/>
    <property type="evidence" value="ECO:0007669"/>
    <property type="project" value="TreeGrafter"/>
</dbReference>
<name>A0A644T5U8_9ZZZZ</name>
<evidence type="ECO:0000259" key="4">
    <source>
        <dbReference type="PROSITE" id="PS50832"/>
    </source>
</evidence>